<dbReference type="Pfam" id="PF05598">
    <property type="entry name" value="DUF772"/>
    <property type="match status" value="1"/>
</dbReference>
<dbReference type="GO" id="GO:0004803">
    <property type="term" value="F:transposase activity"/>
    <property type="evidence" value="ECO:0007669"/>
    <property type="project" value="InterPro"/>
</dbReference>
<protein>
    <submittedName>
        <fullName evidence="3">Transposase, IS4 family</fullName>
    </submittedName>
</protein>
<gene>
    <name evidence="3" type="ORF">MNBD_GAMMA08-872</name>
</gene>
<dbReference type="GO" id="GO:0006313">
    <property type="term" value="P:DNA transposition"/>
    <property type="evidence" value="ECO:0007669"/>
    <property type="project" value="InterPro"/>
</dbReference>
<dbReference type="PANTHER" id="PTHR33803:SF3">
    <property type="entry name" value="BLL1974 PROTEIN"/>
    <property type="match status" value="1"/>
</dbReference>
<dbReference type="InterPro" id="IPR047710">
    <property type="entry name" value="Transpos_IS5-like"/>
</dbReference>
<dbReference type="PANTHER" id="PTHR33803">
    <property type="entry name" value="IS1478 TRANSPOSASE"/>
    <property type="match status" value="1"/>
</dbReference>
<evidence type="ECO:0000259" key="2">
    <source>
        <dbReference type="Pfam" id="PF05598"/>
    </source>
</evidence>
<accession>A0A3B0XN11</accession>
<dbReference type="InterPro" id="IPR008490">
    <property type="entry name" value="Transposase_InsH_N"/>
</dbReference>
<dbReference type="InterPro" id="IPR002559">
    <property type="entry name" value="Transposase_11"/>
</dbReference>
<organism evidence="3">
    <name type="scientific">hydrothermal vent metagenome</name>
    <dbReference type="NCBI Taxonomy" id="652676"/>
    <lineage>
        <taxon>unclassified sequences</taxon>
        <taxon>metagenomes</taxon>
        <taxon>ecological metagenomes</taxon>
    </lineage>
</organism>
<dbReference type="NCBIfam" id="NF033578">
    <property type="entry name" value="transpos_IS5_1"/>
    <property type="match status" value="1"/>
</dbReference>
<dbReference type="EMBL" id="UOFH01000247">
    <property type="protein sequence ID" value="VAW63289.1"/>
    <property type="molecule type" value="Genomic_DNA"/>
</dbReference>
<dbReference type="Pfam" id="PF01609">
    <property type="entry name" value="DDE_Tnp_1"/>
    <property type="match status" value="1"/>
</dbReference>
<name>A0A3B0XN11_9ZZZZ</name>
<dbReference type="GO" id="GO:0003677">
    <property type="term" value="F:DNA binding"/>
    <property type="evidence" value="ECO:0007669"/>
    <property type="project" value="InterPro"/>
</dbReference>
<feature type="domain" description="Transposase IS4-like" evidence="1">
    <location>
        <begin position="269"/>
        <end position="409"/>
    </location>
</feature>
<evidence type="ECO:0000313" key="3">
    <source>
        <dbReference type="EMBL" id="VAW63289.1"/>
    </source>
</evidence>
<proteinExistence type="predicted"/>
<sequence>MKNNKHQPGHLSFVDMNLSSLLDPKNKLYDLSNKIDWSYFEEEFSVLYSDTGRPAKAIRLMVGLLFLKQLENLSDEMVVERWVQNPYYQYFCGEIEFQWQFPVAASDLVHFRHRIGPKGAEKLLTVSINLHGKKALEKEVFVDTTVQEKNITFPTDSKLHKKISEKSIKIAKDAGIKLRRTYKRTLTSLLQSQHNRSHPKRAKKARSAARRLKTIAGSLVRELRRKLPAEKLLKHKKELEIFEAVLAQTRKSKNKIYSLHETEVCCISKGKEHKKYEFGQKVSIAKTRKNGIIVGALLCENNPYDGHTLHEVFKQIQRLTGKNPQICSADRGYRGVTSIGEIQIKIPKPPKKKATQYEKYKERKRFRERAGIEPVISHLKHGFRAKRNFLKGLHGDSFNIIMAAAAYNLKKWLKSHSLYIFLQYYFHFKTMKT</sequence>
<evidence type="ECO:0000259" key="1">
    <source>
        <dbReference type="Pfam" id="PF01609"/>
    </source>
</evidence>
<feature type="domain" description="Transposase InsH N-terminal" evidence="2">
    <location>
        <begin position="18"/>
        <end position="114"/>
    </location>
</feature>
<reference evidence="3" key="1">
    <citation type="submission" date="2018-06" db="EMBL/GenBank/DDBJ databases">
        <authorList>
            <person name="Zhirakovskaya E."/>
        </authorList>
    </citation>
    <scope>NUCLEOTIDE SEQUENCE</scope>
</reference>
<dbReference type="AlphaFoldDB" id="A0A3B0XN11"/>